<dbReference type="PROSITE" id="PS00181">
    <property type="entry name" value="GLNA_ATP"/>
    <property type="match status" value="1"/>
</dbReference>
<feature type="modified residue" description="O-AMP-tyrosine" evidence="5">
    <location>
        <position position="405"/>
    </location>
</feature>
<dbReference type="InterPro" id="IPR036651">
    <property type="entry name" value="Gln_synt_N_sf"/>
</dbReference>
<dbReference type="GO" id="GO:0046872">
    <property type="term" value="F:metal ion binding"/>
    <property type="evidence" value="ECO:0007669"/>
    <property type="project" value="UniProtKB-KW"/>
</dbReference>
<dbReference type="GO" id="GO:0005524">
    <property type="term" value="F:ATP binding"/>
    <property type="evidence" value="ECO:0007669"/>
    <property type="project" value="UniProtKB-KW"/>
</dbReference>
<keyword evidence="4" id="KW-0460">Magnesium</keyword>
<dbReference type="GO" id="GO:0006542">
    <property type="term" value="P:glutamine biosynthetic process"/>
    <property type="evidence" value="ECO:0007669"/>
    <property type="project" value="InterPro"/>
</dbReference>
<dbReference type="InterPro" id="IPR014746">
    <property type="entry name" value="Gln_synth/guanido_kin_cat_dom"/>
</dbReference>
<feature type="binding site" evidence="2">
    <location>
        <position position="335"/>
    </location>
    <ligand>
        <name>L-glutamate</name>
        <dbReference type="ChEBI" id="CHEBI:29985"/>
    </ligand>
</feature>
<evidence type="ECO:0000256" key="4">
    <source>
        <dbReference type="PIRSR" id="PIRSR604809-3"/>
    </source>
</evidence>
<feature type="binding site" evidence="4">
    <location>
        <position position="140"/>
    </location>
    <ligand>
        <name>Mg(2+)</name>
        <dbReference type="ChEBI" id="CHEBI:18420"/>
        <label>1</label>
    </ligand>
</feature>
<dbReference type="Gene3D" id="3.10.20.70">
    <property type="entry name" value="Glutamine synthetase, N-terminal domain"/>
    <property type="match status" value="1"/>
</dbReference>
<keyword evidence="3 9" id="KW-0547">Nucleotide-binding</keyword>
<feature type="binding site" evidence="4">
    <location>
        <position position="228"/>
    </location>
    <ligand>
        <name>Mg(2+)</name>
        <dbReference type="ChEBI" id="CHEBI:18420"/>
        <label>1</label>
    </ligand>
</feature>
<comment type="cofactor">
    <cofactor evidence="4">
        <name>Mg(2+)</name>
        <dbReference type="ChEBI" id="CHEBI:18420"/>
    </cofactor>
    <text evidence="4">Binds 2 Mg(2+) ions per subunit.</text>
</comment>
<dbReference type="SMART" id="SM01230">
    <property type="entry name" value="Gln-synt_C"/>
    <property type="match status" value="1"/>
</dbReference>
<evidence type="ECO:0000256" key="1">
    <source>
        <dbReference type="ARBA" id="ARBA00009897"/>
    </source>
</evidence>
<feature type="binding site" evidence="2">
    <location>
        <position position="367"/>
    </location>
    <ligand>
        <name>L-glutamate</name>
        <dbReference type="ChEBI" id="CHEBI:29985"/>
    </ligand>
</feature>
<dbReference type="GO" id="GO:0016020">
    <property type="term" value="C:membrane"/>
    <property type="evidence" value="ECO:0007669"/>
    <property type="project" value="TreeGrafter"/>
</dbReference>
<proteinExistence type="inferred from homology"/>
<keyword evidence="8" id="KW-0963">Cytoplasm</keyword>
<dbReference type="EC" id="6.3.1.2" evidence="9"/>
<organism evidence="12 13">
    <name type="scientific">Micavibrio aeruginosavorus</name>
    <dbReference type="NCBI Taxonomy" id="349221"/>
    <lineage>
        <taxon>Bacteria</taxon>
        <taxon>Pseudomonadati</taxon>
        <taxon>Bdellovibrionota</taxon>
        <taxon>Bdellovibrionia</taxon>
        <taxon>Bdellovibrionales</taxon>
        <taxon>Pseudobdellovibrionaceae</taxon>
        <taxon>Micavibrio</taxon>
    </lineage>
</organism>
<feature type="binding site" evidence="4">
    <location>
        <position position="221"/>
    </location>
    <ligand>
        <name>Mg(2+)</name>
        <dbReference type="ChEBI" id="CHEBI:18420"/>
        <label>1</label>
    </ligand>
</feature>
<dbReference type="SUPFAM" id="SSF54368">
    <property type="entry name" value="Glutamine synthetase, N-terminal domain"/>
    <property type="match status" value="1"/>
</dbReference>
<evidence type="ECO:0000256" key="3">
    <source>
        <dbReference type="PIRSR" id="PIRSR604809-2"/>
    </source>
</evidence>
<evidence type="ECO:0000259" key="10">
    <source>
        <dbReference type="PROSITE" id="PS51986"/>
    </source>
</evidence>
<feature type="binding site" evidence="4">
    <location>
        <position position="138"/>
    </location>
    <ligand>
        <name>Mg(2+)</name>
        <dbReference type="ChEBI" id="CHEBI:18420"/>
        <label>1</label>
    </ligand>
</feature>
<evidence type="ECO:0000313" key="12">
    <source>
        <dbReference type="EMBL" id="QQG35285.1"/>
    </source>
</evidence>
<dbReference type="PANTHER" id="PTHR43407:SF2">
    <property type="entry name" value="GLUTAMINE SYNTHETASE"/>
    <property type="match status" value="1"/>
</dbReference>
<feature type="binding site" evidence="3">
    <location>
        <position position="216"/>
    </location>
    <ligand>
        <name>ATP</name>
        <dbReference type="ChEBI" id="CHEBI:30616"/>
    </ligand>
</feature>
<dbReference type="EMBL" id="CP066681">
    <property type="protein sequence ID" value="QQG35285.1"/>
    <property type="molecule type" value="Genomic_DNA"/>
</dbReference>
<dbReference type="AlphaFoldDB" id="A0A7T5R0I7"/>
<keyword evidence="4" id="KW-0479">Metal-binding</keyword>
<reference evidence="12 13" key="1">
    <citation type="submission" date="2020-07" db="EMBL/GenBank/DDBJ databases">
        <title>Huge and variable diversity of episymbiotic CPR bacteria and DPANN archaea in groundwater ecosystems.</title>
        <authorList>
            <person name="He C.Y."/>
            <person name="Keren R."/>
            <person name="Whittaker M."/>
            <person name="Farag I.F."/>
            <person name="Doudna J."/>
            <person name="Cate J.H.D."/>
            <person name="Banfield J.F."/>
        </authorList>
    </citation>
    <scope>NUCLEOTIDE SEQUENCE [LARGE SCALE GENOMIC DNA]</scope>
    <source>
        <strain evidence="12">NC_groundwater_70_Ag_B-0.1um_54_66</strain>
    </source>
</reference>
<dbReference type="SUPFAM" id="SSF55931">
    <property type="entry name" value="Glutamine synthetase/guanido kinase"/>
    <property type="match status" value="1"/>
</dbReference>
<keyword evidence="3 9" id="KW-0067">ATP-binding</keyword>
<dbReference type="InterPro" id="IPR001637">
    <property type="entry name" value="Gln_synth_I_adenylation_site"/>
</dbReference>
<accession>A0A7T5R0I7</accession>
<dbReference type="InterPro" id="IPR004809">
    <property type="entry name" value="Gln_synth_I"/>
</dbReference>
<keyword evidence="5" id="KW-0597">Phosphoprotein</keyword>
<dbReference type="PROSITE" id="PS00182">
    <property type="entry name" value="GLNA_ADENYLATION"/>
    <property type="match status" value="1"/>
</dbReference>
<evidence type="ECO:0000256" key="6">
    <source>
        <dbReference type="PROSITE-ProRule" id="PRU01330"/>
    </source>
</evidence>
<keyword evidence="9 12" id="KW-0436">Ligase</keyword>
<dbReference type="InterPro" id="IPR008146">
    <property type="entry name" value="Gln_synth_cat_dom"/>
</dbReference>
<dbReference type="PROSITE" id="PS00180">
    <property type="entry name" value="GLNA_1"/>
    <property type="match status" value="1"/>
</dbReference>
<evidence type="ECO:0000256" key="7">
    <source>
        <dbReference type="RuleBase" id="RU000384"/>
    </source>
</evidence>
<evidence type="ECO:0000256" key="2">
    <source>
        <dbReference type="PIRSR" id="PIRSR604809-1"/>
    </source>
</evidence>
<protein>
    <recommendedName>
        <fullName evidence="9">Glutamine synthetase</fullName>
        <ecNumber evidence="9">6.3.1.2</ecNumber>
    </recommendedName>
</protein>
<evidence type="ECO:0000256" key="9">
    <source>
        <dbReference type="RuleBase" id="RU004356"/>
    </source>
</evidence>
<feature type="binding site" evidence="3">
    <location>
        <position position="360"/>
    </location>
    <ligand>
        <name>ATP</name>
        <dbReference type="ChEBI" id="CHEBI:30616"/>
    </ligand>
</feature>
<dbReference type="GO" id="GO:0004356">
    <property type="term" value="F:glutamine synthetase activity"/>
    <property type="evidence" value="ECO:0007669"/>
    <property type="project" value="UniProtKB-EC"/>
</dbReference>
<evidence type="ECO:0000313" key="13">
    <source>
        <dbReference type="Proteomes" id="UP000595362"/>
    </source>
</evidence>
<feature type="binding site" evidence="2">
    <location>
        <position position="329"/>
    </location>
    <ligand>
        <name>L-glutamate</name>
        <dbReference type="ChEBI" id="CHEBI:29985"/>
    </ligand>
</feature>
<feature type="binding site" evidence="2">
    <location>
        <begin position="272"/>
        <end position="273"/>
    </location>
    <ligand>
        <name>L-glutamate</name>
        <dbReference type="ChEBI" id="CHEBI:29985"/>
    </ligand>
</feature>
<evidence type="ECO:0000256" key="8">
    <source>
        <dbReference type="RuleBase" id="RU000387"/>
    </source>
</evidence>
<dbReference type="GO" id="GO:0005737">
    <property type="term" value="C:cytoplasm"/>
    <property type="evidence" value="ECO:0007669"/>
    <property type="project" value="UniProtKB-SubCell"/>
</dbReference>
<evidence type="ECO:0000259" key="11">
    <source>
        <dbReference type="PROSITE" id="PS51987"/>
    </source>
</evidence>
<dbReference type="Gene3D" id="3.30.590.10">
    <property type="entry name" value="Glutamine synthetase/guanido kinase, catalytic domain"/>
    <property type="match status" value="1"/>
</dbReference>
<dbReference type="GO" id="GO:0019740">
    <property type="term" value="P:nitrogen utilization"/>
    <property type="evidence" value="ECO:0007669"/>
    <property type="project" value="TreeGrafter"/>
</dbReference>
<feature type="domain" description="GS catalytic" evidence="11">
    <location>
        <begin position="113"/>
        <end position="476"/>
    </location>
</feature>
<feature type="binding site" evidence="3">
    <location>
        <position position="347"/>
    </location>
    <ligand>
        <name>ATP</name>
        <dbReference type="ChEBI" id="CHEBI:30616"/>
    </ligand>
</feature>
<feature type="binding site" evidence="4">
    <location>
        <position position="277"/>
    </location>
    <ligand>
        <name>Mg(2+)</name>
        <dbReference type="ChEBI" id="CHEBI:18420"/>
        <label>1</label>
    </ligand>
</feature>
<dbReference type="PROSITE" id="PS51986">
    <property type="entry name" value="GS_BETA_GRASP"/>
    <property type="match status" value="1"/>
</dbReference>
<comment type="subunit">
    <text evidence="8">Oligomer of 12 subunits arranged in the form of two hexagons.</text>
</comment>
<feature type="binding site" evidence="3">
    <location>
        <begin position="279"/>
        <end position="281"/>
    </location>
    <ligand>
        <name>ATP</name>
        <dbReference type="ChEBI" id="CHEBI:30616"/>
    </ligand>
</feature>
<feature type="domain" description="GS beta-grasp" evidence="10">
    <location>
        <begin position="21"/>
        <end position="105"/>
    </location>
</feature>
<dbReference type="Proteomes" id="UP000595362">
    <property type="component" value="Chromosome"/>
</dbReference>
<comment type="subcellular location">
    <subcellularLocation>
        <location evidence="8">Cytoplasm</location>
    </subcellularLocation>
</comment>
<dbReference type="InterPro" id="IPR008147">
    <property type="entry name" value="Gln_synt_N"/>
</dbReference>
<dbReference type="PROSITE" id="PS51987">
    <property type="entry name" value="GS_CATALYTIC"/>
    <property type="match status" value="1"/>
</dbReference>
<comment type="catalytic activity">
    <reaction evidence="9">
        <text>L-glutamate + NH4(+) + ATP = L-glutamine + ADP + phosphate + H(+)</text>
        <dbReference type="Rhea" id="RHEA:16169"/>
        <dbReference type="ChEBI" id="CHEBI:15378"/>
        <dbReference type="ChEBI" id="CHEBI:28938"/>
        <dbReference type="ChEBI" id="CHEBI:29985"/>
        <dbReference type="ChEBI" id="CHEBI:30616"/>
        <dbReference type="ChEBI" id="CHEBI:43474"/>
        <dbReference type="ChEBI" id="CHEBI:58359"/>
        <dbReference type="ChEBI" id="CHEBI:456216"/>
        <dbReference type="EC" id="6.3.1.2"/>
    </reaction>
</comment>
<dbReference type="Pfam" id="PF00120">
    <property type="entry name" value="Gln-synt_C"/>
    <property type="match status" value="1"/>
</dbReference>
<sequence length="476" mass="53109">MPEGLINCKTIPEFIKVLKDNNIQYVDFLFTDMRGKLQHTAQHIDTIDKDFLEDGVMFDGSSIAGWKAINESDMILKPDVTKACFDPFAAQPTVKVFCDVIEPSTGKNYVRDPRSIAKAAESYALAQGIADTIYFGPEAEFFLFDDVRFKVEMNEVSYKIDDIEGPYNSGREYPQGNMGHRPRVKGGYFPDAPVDSTSDIRAEMVTVLKNVGVPVEKHHHEVAASQVELGIKFATMVDCADNMQLYKHVVFNVAHAYGKTATFMPKPVYGDNGSGMHCHQSLWKGGKPLFAGDGYAGLSEMCLFYIGGIIKHAKALNAITNPTTNSYKRLVPGYEAPVLLAYSSRNRSASCRIPYVSSPKGKRVEVRFPDPLANPYLAYAAMLMAGLDGIKNKIHPGEAMDKNLYELPEAELRKVPTVCGSLREAVESLRADHEFLLQGDVFSIDMLESYIDLKMEEIEAFETMPHPIEYMMYYSS</sequence>
<gene>
    <name evidence="12" type="primary">glnA</name>
    <name evidence="12" type="ORF">HYS17_06895</name>
</gene>
<name>A0A7T5R0I7_9BACT</name>
<comment type="similarity">
    <text evidence="1 6 7">Belongs to the glutamine synthetase family.</text>
</comment>
<dbReference type="InterPro" id="IPR027302">
    <property type="entry name" value="Gln_synth_N_conserv_site"/>
</dbReference>
<evidence type="ECO:0000256" key="5">
    <source>
        <dbReference type="PIRSR" id="PIRSR604809-50"/>
    </source>
</evidence>
<dbReference type="Pfam" id="PF03951">
    <property type="entry name" value="Gln-synt_N"/>
    <property type="match status" value="1"/>
</dbReference>
<feature type="binding site" evidence="2">
    <location>
        <position position="347"/>
    </location>
    <ligand>
        <name>L-glutamate</name>
        <dbReference type="ChEBI" id="CHEBI:29985"/>
    </ligand>
</feature>
<dbReference type="InterPro" id="IPR027303">
    <property type="entry name" value="Gln_synth_gly_rich_site"/>
</dbReference>
<dbReference type="PANTHER" id="PTHR43407">
    <property type="entry name" value="GLUTAMINE SYNTHETASE"/>
    <property type="match status" value="1"/>
</dbReference>
<dbReference type="NCBIfam" id="TIGR00653">
    <property type="entry name" value="GlnA"/>
    <property type="match status" value="1"/>
</dbReference>
<feature type="binding site" evidence="4">
    <location>
        <position position="365"/>
    </location>
    <ligand>
        <name>Mg(2+)</name>
        <dbReference type="ChEBI" id="CHEBI:18420"/>
        <label>1</label>
    </ligand>
</feature>
<dbReference type="FunFam" id="3.30.590.10:FF:000001">
    <property type="entry name" value="Glutamine synthetase"/>
    <property type="match status" value="1"/>
</dbReference>